<evidence type="ECO:0000256" key="3">
    <source>
        <dbReference type="ARBA" id="ARBA00022692"/>
    </source>
</evidence>
<evidence type="ECO:0000256" key="2">
    <source>
        <dbReference type="ARBA" id="ARBA00006166"/>
    </source>
</evidence>
<dbReference type="Pfam" id="PF23487">
    <property type="entry name" value="Ig_TMEM132_6th"/>
    <property type="match status" value="1"/>
</dbReference>
<organism evidence="13 14">
    <name type="scientific">Denticeps clupeoides</name>
    <name type="common">denticle herring</name>
    <dbReference type="NCBI Taxonomy" id="299321"/>
    <lineage>
        <taxon>Eukaryota</taxon>
        <taxon>Metazoa</taxon>
        <taxon>Chordata</taxon>
        <taxon>Craniata</taxon>
        <taxon>Vertebrata</taxon>
        <taxon>Euteleostomi</taxon>
        <taxon>Actinopterygii</taxon>
        <taxon>Neopterygii</taxon>
        <taxon>Teleostei</taxon>
        <taxon>Clupei</taxon>
        <taxon>Clupeiformes</taxon>
        <taxon>Denticipitoidei</taxon>
        <taxon>Denticipitidae</taxon>
        <taxon>Denticeps</taxon>
    </lineage>
</organism>
<name>A0AAY4A4S6_9TELE</name>
<dbReference type="AlphaFoldDB" id="A0AAY4A4S6"/>
<dbReference type="InterPro" id="IPR026307">
    <property type="entry name" value="TMEM132"/>
</dbReference>
<gene>
    <name evidence="13" type="primary">PTPRO</name>
</gene>
<dbReference type="Ensembl" id="ENSDCDT00010004402.1">
    <property type="protein sequence ID" value="ENSDCDP00010004248.1"/>
    <property type="gene ID" value="ENSDCDG00010001885.1"/>
</dbReference>
<feature type="domain" description="Transmembrane protein TMEM132 second Ig-like" evidence="10">
    <location>
        <begin position="137"/>
        <end position="210"/>
    </location>
</feature>
<evidence type="ECO:0000256" key="1">
    <source>
        <dbReference type="ARBA" id="ARBA00004479"/>
    </source>
</evidence>
<sequence>MRDTVMDADSCRSPCRSEDIMELFILLHWFCALACSQPPPSLSLPAHITVPSPWDALPLLHSDLGDLFSNSSPFAFTQSLLLLPPTEENSKAGVRASFGPYSVTQLLSEPVPALSPLLSASLLTKYVGYDREEYKREKFDVQVLFHMRGSANRGSCVTLHAFKETENQRGSCIIQPPLGLCVVSLTLPKDWFESEEWHVNHGQNHRQRHGNRHHTHSHNHRRHQNYIAGAIRNNPNQHTQHIQLYYSSFGTASNLRPLPTGCEANKPDQSQSKLYYIGSVPIQEKGDQMNKTRQGTGCSGEQEEEELKLDYNVMVRHHRGPVRVGQPIRMSVNLRSNFTGDSIIIRLKVKKGLLAFDAQPSIMPGLWAVDLERTTGSKHDTISIICQRIGTLIDIYSSNQLRQVTCLLVDGLQNSFGVAMTVTITWWVEYSSRNSAASPYGAVTSFISFTDREMNGIAPITESNTIINTAILTSQPVSLPVIVLGVGNDGKVSDVTSAVLCHTENEDIIKVSSDCSLLFVDGSESGIGSTCVGVNFHMGTFSGSLCLSVWAPVVPLRISLSDPVLSTIDGWSYHTEHGCTPVFQRSIVRVQAQFSAQPSSRDSQISYMLGSPEWFVDVTELVQDWLRVENPYVAAINKQGYLIGLEPGVTSINIISSQWDGVLGSAEVFVSAEPVTAGDLSVQVVGGLGLSVNLNPTHPCIVTATVTAHNILYNLGQEAAISIWLQFSDDTAILISAFSDLPYSLRLSSLAETVVAVTPDPSHRVHAQGDGGGPLLKAELFVSRCESTSNHIDSSTEWDTDGTRRLAKGSGWIRVNLDNDLWSENSDFEIFDVSEMLVESDKDLYNNFGDKSVLENTTSDYDVNAGNGMIVRNDLERAVLTPKHEEGAVYISPGTEREGKRQKQGDKELEVGFGAVASLLCLFVFLFLVNCLPCVWRERQKRKQEENESDVERMHSCIEDKDNDNDKENYKDIVKREDRIRQKGETE</sequence>
<feature type="domain" description="Transmembrane protein family 132 fourth" evidence="8">
    <location>
        <begin position="456"/>
        <end position="552"/>
    </location>
</feature>
<evidence type="ECO:0000259" key="10">
    <source>
        <dbReference type="Pfam" id="PF23481"/>
    </source>
</evidence>
<evidence type="ECO:0000256" key="7">
    <source>
        <dbReference type="SAM" id="Phobius"/>
    </source>
</evidence>
<keyword evidence="5 7" id="KW-0472">Membrane</keyword>
<reference evidence="13" key="2">
    <citation type="submission" date="2025-08" db="UniProtKB">
        <authorList>
            <consortium name="Ensembl"/>
        </authorList>
    </citation>
    <scope>IDENTIFICATION</scope>
</reference>
<feature type="domain" description="Transmembrane protein TMEM132 sixth" evidence="12">
    <location>
        <begin position="679"/>
        <end position="783"/>
    </location>
</feature>
<keyword evidence="4 7" id="KW-1133">Transmembrane helix</keyword>
<feature type="transmembrane region" description="Helical" evidence="7">
    <location>
        <begin position="911"/>
        <end position="936"/>
    </location>
</feature>
<evidence type="ECO:0000259" key="9">
    <source>
        <dbReference type="Pfam" id="PF23039"/>
    </source>
</evidence>
<evidence type="ECO:0000259" key="8">
    <source>
        <dbReference type="Pfam" id="PF16070"/>
    </source>
</evidence>
<dbReference type="GO" id="GO:0016020">
    <property type="term" value="C:membrane"/>
    <property type="evidence" value="ECO:0007669"/>
    <property type="project" value="UniProtKB-SubCell"/>
</dbReference>
<evidence type="ECO:0000256" key="5">
    <source>
        <dbReference type="ARBA" id="ARBA00023136"/>
    </source>
</evidence>
<reference evidence="13" key="3">
    <citation type="submission" date="2025-09" db="UniProtKB">
        <authorList>
            <consortium name="Ensembl"/>
        </authorList>
    </citation>
    <scope>IDENTIFICATION</scope>
</reference>
<feature type="region of interest" description="Disordered" evidence="6">
    <location>
        <begin position="943"/>
        <end position="987"/>
    </location>
</feature>
<comment type="similarity">
    <text evidence="2">Belongs to the TMEM132 family.</text>
</comment>
<dbReference type="Pfam" id="PF23481">
    <property type="entry name" value="Ig_TMEM132_2nd"/>
    <property type="match status" value="1"/>
</dbReference>
<evidence type="ECO:0000259" key="12">
    <source>
        <dbReference type="Pfam" id="PF23487"/>
    </source>
</evidence>
<feature type="domain" description="Transmembrane protein TMEM132 cohesin-like" evidence="9">
    <location>
        <begin position="305"/>
        <end position="435"/>
    </location>
</feature>
<feature type="domain" description="Transmembrane protein TMEM132 fifth" evidence="11">
    <location>
        <begin position="557"/>
        <end position="675"/>
    </location>
</feature>
<dbReference type="InterPro" id="IPR055424">
    <property type="entry name" value="Ig_TMEM132_6th"/>
</dbReference>
<protein>
    <recommendedName>
        <fullName evidence="15">Transmembrane protein family 132 middle domain-containing protein</fullName>
    </recommendedName>
</protein>
<reference evidence="13 14" key="1">
    <citation type="submission" date="2020-06" db="EMBL/GenBank/DDBJ databases">
        <authorList>
            <consortium name="Wellcome Sanger Institute Data Sharing"/>
        </authorList>
    </citation>
    <scope>NUCLEOTIDE SEQUENCE [LARGE SCALE GENOMIC DNA]</scope>
</reference>
<dbReference type="Pfam" id="PF16070">
    <property type="entry name" value="Ig_TMEM132_4th"/>
    <property type="match status" value="1"/>
</dbReference>
<keyword evidence="3 7" id="KW-0812">Transmembrane</keyword>
<evidence type="ECO:0008006" key="15">
    <source>
        <dbReference type="Google" id="ProtNLM"/>
    </source>
</evidence>
<dbReference type="Pfam" id="PF23039">
    <property type="entry name" value="TMEM132_3rd"/>
    <property type="match status" value="1"/>
</dbReference>
<keyword evidence="14" id="KW-1185">Reference proteome</keyword>
<dbReference type="InterPro" id="IPR055422">
    <property type="entry name" value="Ig_TMEM132_2nd"/>
</dbReference>
<dbReference type="PANTHER" id="PTHR13388:SF29">
    <property type="entry name" value="TRANSMEMBRANE PROTEIN 132C ISOFORM X1"/>
    <property type="match status" value="1"/>
</dbReference>
<evidence type="ECO:0000256" key="6">
    <source>
        <dbReference type="SAM" id="MobiDB-lite"/>
    </source>
</evidence>
<evidence type="ECO:0000313" key="13">
    <source>
        <dbReference type="Ensembl" id="ENSDCDP00010004248.1"/>
    </source>
</evidence>
<proteinExistence type="inferred from homology"/>
<comment type="subcellular location">
    <subcellularLocation>
        <location evidence="1">Membrane</location>
        <topology evidence="1">Single-pass type I membrane protein</topology>
    </subcellularLocation>
</comment>
<dbReference type="PANTHER" id="PTHR13388">
    <property type="entry name" value="DETONATOR, ISOFORM E"/>
    <property type="match status" value="1"/>
</dbReference>
<dbReference type="Proteomes" id="UP000694580">
    <property type="component" value="Chromosome 4"/>
</dbReference>
<evidence type="ECO:0000313" key="14">
    <source>
        <dbReference type="Proteomes" id="UP000694580"/>
    </source>
</evidence>
<dbReference type="InterPro" id="IPR055421">
    <property type="entry name" value="TMEM132_3rd"/>
</dbReference>
<evidence type="ECO:0000259" key="11">
    <source>
        <dbReference type="Pfam" id="PF23486"/>
    </source>
</evidence>
<dbReference type="GeneTree" id="ENSGT00940000158942"/>
<evidence type="ECO:0000256" key="4">
    <source>
        <dbReference type="ARBA" id="ARBA00022989"/>
    </source>
</evidence>
<dbReference type="Pfam" id="PF23486">
    <property type="entry name" value="Ig_TMEM132_5th"/>
    <property type="match status" value="1"/>
</dbReference>
<dbReference type="InterPro" id="IPR031437">
    <property type="entry name" value="Ig_TMEM132_4th"/>
</dbReference>
<accession>A0AAY4A4S6</accession>
<dbReference type="InterPro" id="IPR055423">
    <property type="entry name" value="Ig_TMEM132_5th"/>
</dbReference>